<dbReference type="AlphaFoldDB" id="A0A834G2R1"/>
<protein>
    <recommendedName>
        <fullName evidence="4">No apical meristem-associated C-terminal domain-containing protein</fullName>
    </recommendedName>
</protein>
<reference evidence="5" key="1">
    <citation type="submission" date="2019-11" db="EMBL/GenBank/DDBJ databases">
        <authorList>
            <person name="Liu Y."/>
            <person name="Hou J."/>
            <person name="Li T.-Q."/>
            <person name="Guan C.-H."/>
            <person name="Wu X."/>
            <person name="Wu H.-Z."/>
            <person name="Ling F."/>
            <person name="Zhang R."/>
            <person name="Shi X.-G."/>
            <person name="Ren J.-P."/>
            <person name="Chen E.-F."/>
            <person name="Sun J.-M."/>
        </authorList>
    </citation>
    <scope>NUCLEOTIDE SEQUENCE</scope>
    <source>
        <strain evidence="5">Adult_tree_wgs_1</strain>
        <tissue evidence="5">Leaves</tissue>
    </source>
</reference>
<feature type="coiled-coil region" evidence="2">
    <location>
        <begin position="225"/>
        <end position="263"/>
    </location>
</feature>
<evidence type="ECO:0000313" key="6">
    <source>
        <dbReference type="Proteomes" id="UP000626092"/>
    </source>
</evidence>
<evidence type="ECO:0000313" key="5">
    <source>
        <dbReference type="EMBL" id="KAF7123937.1"/>
    </source>
</evidence>
<accession>A0A834G2R1</accession>
<sequence length="311" mass="35299">MSSVANALFFCTFSLASYLSSFIVTIVHRVTGGGSRSNWLMNNINAGGTTERNSQGLQNRWQIISHDVSKFCGHYNKIGRLNRSGWNDQMIIDEAKQQFRQIEGPLQAKPVQFYKFKYEHCWQILKDSSKWNNHVLAQNTNKVSKKSSNPQSQAIGLDDMGSPPLSTPLSPSPPGSTPLGEAISLDDAHNQLRPEGRQKTKAKRNNEGKDDESTLYLKSINETLKDAAVIEKEKLEAKKSFEKEKQEAKKRRIEQKAMHEERKVMSQSLVGLTPEQVTYWKLQQSIIIERYKANGLMQDPESYGNVLDFDF</sequence>
<evidence type="ECO:0000256" key="2">
    <source>
        <dbReference type="SAM" id="Coils"/>
    </source>
</evidence>
<dbReference type="Gene3D" id="1.20.1250.20">
    <property type="entry name" value="MFS general substrate transporter like domains"/>
    <property type="match status" value="1"/>
</dbReference>
<comment type="caution">
    <text evidence="5">The sequence shown here is derived from an EMBL/GenBank/DDBJ whole genome shotgun (WGS) entry which is preliminary data.</text>
</comment>
<keyword evidence="6" id="KW-1185">Reference proteome</keyword>
<dbReference type="InterPro" id="IPR029466">
    <property type="entry name" value="NAM-associated_C"/>
</dbReference>
<dbReference type="PANTHER" id="PTHR45125">
    <property type="entry name" value="F21J9.4-RELATED"/>
    <property type="match status" value="1"/>
</dbReference>
<dbReference type="Proteomes" id="UP000626092">
    <property type="component" value="Unassembled WGS sequence"/>
</dbReference>
<proteinExistence type="inferred from homology"/>
<evidence type="ECO:0000256" key="1">
    <source>
        <dbReference type="ARBA" id="ARBA00044504"/>
    </source>
</evidence>
<dbReference type="Pfam" id="PF14303">
    <property type="entry name" value="NAM-associated"/>
    <property type="match status" value="1"/>
</dbReference>
<feature type="region of interest" description="Disordered" evidence="3">
    <location>
        <begin position="141"/>
        <end position="211"/>
    </location>
</feature>
<name>A0A834G2R1_RHOSS</name>
<evidence type="ECO:0000256" key="3">
    <source>
        <dbReference type="SAM" id="MobiDB-lite"/>
    </source>
</evidence>
<feature type="domain" description="No apical meristem-associated C-terminal" evidence="4">
    <location>
        <begin position="115"/>
        <end position="285"/>
    </location>
</feature>
<gene>
    <name evidence="5" type="ORF">RHSIM_Rhsim12G0055400</name>
</gene>
<feature type="compositionally biased region" description="Polar residues" evidence="3">
    <location>
        <begin position="141"/>
        <end position="154"/>
    </location>
</feature>
<evidence type="ECO:0000259" key="4">
    <source>
        <dbReference type="Pfam" id="PF14303"/>
    </source>
</evidence>
<organism evidence="5 6">
    <name type="scientific">Rhododendron simsii</name>
    <name type="common">Sims's rhododendron</name>
    <dbReference type="NCBI Taxonomy" id="118357"/>
    <lineage>
        <taxon>Eukaryota</taxon>
        <taxon>Viridiplantae</taxon>
        <taxon>Streptophyta</taxon>
        <taxon>Embryophyta</taxon>
        <taxon>Tracheophyta</taxon>
        <taxon>Spermatophyta</taxon>
        <taxon>Magnoliopsida</taxon>
        <taxon>eudicotyledons</taxon>
        <taxon>Gunneridae</taxon>
        <taxon>Pentapetalae</taxon>
        <taxon>asterids</taxon>
        <taxon>Ericales</taxon>
        <taxon>Ericaceae</taxon>
        <taxon>Ericoideae</taxon>
        <taxon>Rhodoreae</taxon>
        <taxon>Rhododendron</taxon>
    </lineage>
</organism>
<dbReference type="InterPro" id="IPR036259">
    <property type="entry name" value="MFS_trans_sf"/>
</dbReference>
<comment type="similarity">
    <text evidence="1">Belongs to the major facilitator superfamily. Phosphate:H(+) symporter (TC 2.A.1.9) family.</text>
</comment>
<dbReference type="EMBL" id="WJXA01000012">
    <property type="protein sequence ID" value="KAF7123937.1"/>
    <property type="molecule type" value="Genomic_DNA"/>
</dbReference>
<dbReference type="OrthoDB" id="1731949at2759"/>
<dbReference type="PANTHER" id="PTHR45125:SF3">
    <property type="entry name" value="NO-APICAL-MERISTEM-ASSOCIATED CARBOXY-TERMINAL DOMAIN PROTEIN"/>
    <property type="match status" value="1"/>
</dbReference>
<feature type="compositionally biased region" description="Basic and acidic residues" evidence="3">
    <location>
        <begin position="186"/>
        <end position="211"/>
    </location>
</feature>
<keyword evidence="2" id="KW-0175">Coiled coil</keyword>